<organism evidence="5 6">
    <name type="scientific">Streptomyces albireticuli</name>
    <dbReference type="NCBI Taxonomy" id="1940"/>
    <lineage>
        <taxon>Bacteria</taxon>
        <taxon>Bacillati</taxon>
        <taxon>Actinomycetota</taxon>
        <taxon>Actinomycetes</taxon>
        <taxon>Kitasatosporales</taxon>
        <taxon>Streptomycetaceae</taxon>
        <taxon>Streptomyces</taxon>
    </lineage>
</organism>
<dbReference type="EMBL" id="NSJV01000593">
    <property type="protein sequence ID" value="PAU45061.1"/>
    <property type="molecule type" value="Genomic_DNA"/>
</dbReference>
<dbReference type="InterPro" id="IPR000792">
    <property type="entry name" value="Tscrpt_reg_LuxR_C"/>
</dbReference>
<evidence type="ECO:0000256" key="3">
    <source>
        <dbReference type="ARBA" id="ARBA00023163"/>
    </source>
</evidence>
<evidence type="ECO:0000256" key="1">
    <source>
        <dbReference type="ARBA" id="ARBA00023015"/>
    </source>
</evidence>
<keyword evidence="2" id="KW-0238">DNA-binding</keyword>
<dbReference type="GO" id="GO:0003677">
    <property type="term" value="F:DNA binding"/>
    <property type="evidence" value="ECO:0007669"/>
    <property type="project" value="UniProtKB-KW"/>
</dbReference>
<dbReference type="RefSeq" id="WP_095584349.1">
    <property type="nucleotide sequence ID" value="NZ_JAJQQQ010000006.1"/>
</dbReference>
<dbReference type="Pfam" id="PF00196">
    <property type="entry name" value="GerE"/>
    <property type="match status" value="1"/>
</dbReference>
<dbReference type="AlphaFoldDB" id="A0A2A2D0L7"/>
<dbReference type="PANTHER" id="PTHR44688:SF16">
    <property type="entry name" value="DNA-BINDING TRANSCRIPTIONAL ACTIVATOR DEVR_DOSR"/>
    <property type="match status" value="1"/>
</dbReference>
<gene>
    <name evidence="5" type="ORF">CK936_31480</name>
</gene>
<accession>A0A2A2D0L7</accession>
<dbReference type="SMART" id="SM00421">
    <property type="entry name" value="HTH_LUXR"/>
    <property type="match status" value="1"/>
</dbReference>
<dbReference type="SUPFAM" id="SSF46894">
    <property type="entry name" value="C-terminal effector domain of the bipartite response regulators"/>
    <property type="match status" value="1"/>
</dbReference>
<dbReference type="InterPro" id="IPR036388">
    <property type="entry name" value="WH-like_DNA-bd_sf"/>
</dbReference>
<proteinExistence type="predicted"/>
<dbReference type="PROSITE" id="PS50043">
    <property type="entry name" value="HTH_LUXR_2"/>
    <property type="match status" value="1"/>
</dbReference>
<evidence type="ECO:0000259" key="4">
    <source>
        <dbReference type="PROSITE" id="PS50043"/>
    </source>
</evidence>
<dbReference type="Gene3D" id="1.10.10.10">
    <property type="entry name" value="Winged helix-like DNA-binding domain superfamily/Winged helix DNA-binding domain"/>
    <property type="match status" value="1"/>
</dbReference>
<keyword evidence="1" id="KW-0805">Transcription regulation</keyword>
<dbReference type="GO" id="GO:0006355">
    <property type="term" value="P:regulation of DNA-templated transcription"/>
    <property type="evidence" value="ECO:0007669"/>
    <property type="project" value="InterPro"/>
</dbReference>
<reference evidence="5 6" key="1">
    <citation type="submission" date="2017-08" db="EMBL/GenBank/DDBJ databases">
        <title>Genome sequence of Streptomyces albireticuli NRRL B-1670.</title>
        <authorList>
            <person name="Graham D.E."/>
            <person name="Mahan K.M."/>
            <person name="Klingeman D.M."/>
            <person name="Hettich R.L."/>
            <person name="Parry R.J."/>
            <person name="Spain J.C."/>
        </authorList>
    </citation>
    <scope>NUCLEOTIDE SEQUENCE [LARGE SCALE GENOMIC DNA]</scope>
    <source>
        <strain evidence="5 6">NRRL B-1670</strain>
    </source>
</reference>
<dbReference type="PRINTS" id="PR00038">
    <property type="entry name" value="HTHLUXR"/>
</dbReference>
<dbReference type="InterPro" id="IPR029016">
    <property type="entry name" value="GAF-like_dom_sf"/>
</dbReference>
<keyword evidence="6" id="KW-1185">Reference proteome</keyword>
<evidence type="ECO:0000256" key="2">
    <source>
        <dbReference type="ARBA" id="ARBA00023125"/>
    </source>
</evidence>
<protein>
    <recommendedName>
        <fullName evidence="4">HTH luxR-type domain-containing protein</fullName>
    </recommendedName>
</protein>
<comment type="caution">
    <text evidence="5">The sequence shown here is derived from an EMBL/GenBank/DDBJ whole genome shotgun (WGS) entry which is preliminary data.</text>
</comment>
<dbReference type="PANTHER" id="PTHR44688">
    <property type="entry name" value="DNA-BINDING TRANSCRIPTIONAL ACTIVATOR DEVR_DOSR"/>
    <property type="match status" value="1"/>
</dbReference>
<name>A0A2A2D0L7_9ACTN</name>
<sequence length="264" mass="28756">MSHLRSRDYERMLDLAVAVLESKDPDALQHLVAAHLLETFGCGTVILARFDVTSLVGRGSGADGWAPTSIGPDVDDLVVRRARQRHPLVGYLGAGGLRPVTMDRICDGWRNTRCFSEARHDFGTTRQLGIPLPSDGNVMRAVSLGRKGRDFSTRELAFAARIQPLLLSAENHIQELRSLRRATAPDGDDSSAAALLPAAEHGLTPREQTVLGLVAQGLTADVIGRRLTISPHTVNRHLEKIYRKLGTNNRVSTVVQARRAGLVP</sequence>
<keyword evidence="3" id="KW-0804">Transcription</keyword>
<dbReference type="Proteomes" id="UP000218944">
    <property type="component" value="Unassembled WGS sequence"/>
</dbReference>
<dbReference type="InterPro" id="IPR016032">
    <property type="entry name" value="Sig_transdc_resp-reg_C-effctor"/>
</dbReference>
<feature type="domain" description="HTH luxR-type" evidence="4">
    <location>
        <begin position="196"/>
        <end position="261"/>
    </location>
</feature>
<evidence type="ECO:0000313" key="5">
    <source>
        <dbReference type="EMBL" id="PAU45061.1"/>
    </source>
</evidence>
<evidence type="ECO:0000313" key="6">
    <source>
        <dbReference type="Proteomes" id="UP000218944"/>
    </source>
</evidence>
<dbReference type="CDD" id="cd06170">
    <property type="entry name" value="LuxR_C_like"/>
    <property type="match status" value="1"/>
</dbReference>
<dbReference type="Gene3D" id="3.30.450.40">
    <property type="match status" value="1"/>
</dbReference>